<feature type="chain" id="PRO_5008381489" description="Transmembrane protein" evidence="3">
    <location>
        <begin position="23"/>
        <end position="329"/>
    </location>
</feature>
<reference evidence="5" key="1">
    <citation type="submission" date="2016-06" db="EMBL/GenBank/DDBJ databases">
        <authorList>
            <person name="McIlroy S.J."/>
            <person name="Karst S.M."/>
            <person name="Albertsen M."/>
        </authorList>
    </citation>
    <scope>NUCLEOTIDE SEQUENCE [LARGE SCALE GENOMIC DNA]</scope>
</reference>
<gene>
    <name evidence="4" type="ORF">ACCAA_190022</name>
</gene>
<evidence type="ECO:0000313" key="5">
    <source>
        <dbReference type="Proteomes" id="UP000199169"/>
    </source>
</evidence>
<sequence length="329" mass="35429">MRCPFVSLALLQAMLLAGTVMAHPIADNDVTLPAEAGQGQALLGDGPAPPSLRLPVVAGERETWSASVARGDRIGLAIDPSPRGDREGQVPVFTQARSGGQEQPSAAGFDDPDPLSGGPRDLVGLPRQTKAGRFSSRSAPSGGSAEPELGDEIAALIQDLQRSLVAGVTDALDVRVGQDGRVGFALAGVDGFFVSPDRRREGVSFGYGNTSLSIVRYGATNPDDEYDDDPLPPVALSRARHEREPRQFNATAELIEFVAEVFQHPLAWLVIFFLVIGEIAWIIARYRSRRRRHRTRSPSQTTRVKLKRSRARHKRVPATGPVPGSPQEP</sequence>
<keyword evidence="2" id="KW-1133">Transmembrane helix</keyword>
<evidence type="ECO:0000313" key="4">
    <source>
        <dbReference type="EMBL" id="SBT04847.1"/>
    </source>
</evidence>
<evidence type="ECO:0000256" key="3">
    <source>
        <dbReference type="SAM" id="SignalP"/>
    </source>
</evidence>
<dbReference type="RefSeq" id="WP_186406205.1">
    <property type="nucleotide sequence ID" value="NZ_FLQX01000093.1"/>
</dbReference>
<dbReference type="Proteomes" id="UP000199169">
    <property type="component" value="Unassembled WGS sequence"/>
</dbReference>
<feature type="region of interest" description="Disordered" evidence="1">
    <location>
        <begin position="97"/>
        <end position="147"/>
    </location>
</feature>
<keyword evidence="2" id="KW-0472">Membrane</keyword>
<keyword evidence="5" id="KW-1185">Reference proteome</keyword>
<dbReference type="EMBL" id="FLQX01000093">
    <property type="protein sequence ID" value="SBT04847.1"/>
    <property type="molecule type" value="Genomic_DNA"/>
</dbReference>
<evidence type="ECO:0000256" key="2">
    <source>
        <dbReference type="SAM" id="Phobius"/>
    </source>
</evidence>
<proteinExistence type="predicted"/>
<keyword evidence="3" id="KW-0732">Signal</keyword>
<feature type="transmembrane region" description="Helical" evidence="2">
    <location>
        <begin position="266"/>
        <end position="284"/>
    </location>
</feature>
<organism evidence="4 5">
    <name type="scientific">Candidatus Accumulibacter aalborgensis</name>
    <dbReference type="NCBI Taxonomy" id="1860102"/>
    <lineage>
        <taxon>Bacteria</taxon>
        <taxon>Pseudomonadati</taxon>
        <taxon>Pseudomonadota</taxon>
        <taxon>Betaproteobacteria</taxon>
        <taxon>Candidatus Accumulibacter</taxon>
    </lineage>
</organism>
<accession>A0A1A8XKB9</accession>
<name>A0A1A8XKB9_9PROT</name>
<dbReference type="AlphaFoldDB" id="A0A1A8XKB9"/>
<dbReference type="STRING" id="1860102.ACCAA_190022"/>
<evidence type="ECO:0000256" key="1">
    <source>
        <dbReference type="SAM" id="MobiDB-lite"/>
    </source>
</evidence>
<feature type="signal peptide" evidence="3">
    <location>
        <begin position="1"/>
        <end position="22"/>
    </location>
</feature>
<evidence type="ECO:0008006" key="6">
    <source>
        <dbReference type="Google" id="ProtNLM"/>
    </source>
</evidence>
<protein>
    <recommendedName>
        <fullName evidence="6">Transmembrane protein</fullName>
    </recommendedName>
</protein>
<feature type="region of interest" description="Disordered" evidence="1">
    <location>
        <begin position="292"/>
        <end position="329"/>
    </location>
</feature>
<feature type="compositionally biased region" description="Basic residues" evidence="1">
    <location>
        <begin position="304"/>
        <end position="316"/>
    </location>
</feature>
<keyword evidence="2" id="KW-0812">Transmembrane</keyword>